<gene>
    <name evidence="2" type="ORF">RM552_05925</name>
</gene>
<keyword evidence="3" id="KW-1185">Reference proteome</keyword>
<reference evidence="2 3" key="1">
    <citation type="submission" date="2023-09" db="EMBL/GenBank/DDBJ databases">
        <authorList>
            <person name="Rey-Velasco X."/>
        </authorList>
    </citation>
    <scope>NUCLEOTIDE SEQUENCE [LARGE SCALE GENOMIC DNA]</scope>
    <source>
        <strain evidence="2 3">P117</strain>
    </source>
</reference>
<feature type="transmembrane region" description="Helical" evidence="1">
    <location>
        <begin position="408"/>
        <end position="435"/>
    </location>
</feature>
<evidence type="ECO:0000256" key="1">
    <source>
        <dbReference type="SAM" id="Phobius"/>
    </source>
</evidence>
<protein>
    <submittedName>
        <fullName evidence="2">Uncharacterized protein</fullName>
    </submittedName>
</protein>
<feature type="transmembrane region" description="Helical" evidence="1">
    <location>
        <begin position="368"/>
        <end position="388"/>
    </location>
</feature>
<keyword evidence="1" id="KW-0812">Transmembrane</keyword>
<comment type="caution">
    <text evidence="2">The sequence shown here is derived from an EMBL/GenBank/DDBJ whole genome shotgun (WGS) entry which is preliminary data.</text>
</comment>
<proteinExistence type="predicted"/>
<dbReference type="Proteomes" id="UP001253545">
    <property type="component" value="Unassembled WGS sequence"/>
</dbReference>
<evidence type="ECO:0000313" key="2">
    <source>
        <dbReference type="EMBL" id="MDT0594374.1"/>
    </source>
</evidence>
<accession>A0ABU2ZP23</accession>
<dbReference type="EMBL" id="JAVRHX010000001">
    <property type="protein sequence ID" value="MDT0594374.1"/>
    <property type="molecule type" value="Genomic_DNA"/>
</dbReference>
<name>A0ABU2ZP23_9ALTE</name>
<keyword evidence="1" id="KW-1133">Transmembrane helix</keyword>
<sequence length="440" mass="49995">MAEEALYKTNDQHPLSSLEWSVTTISPIDIAFSLPLGFAKDSDQTREIIAQIVELVPTINAVIPKHSKQLGSFVDAEYLSLEDDVSSLALFSWAHEVKGNKVKFHIFPNSIAIAEVILNQLYANDAQALDDLVLDHTKTILDEAYTEFDSILVELEKSLTNSEAIFDRSGAKAKVYWPSRSLILNEDQTKDVKRAPIIKDWLAETLRKSDAQRIINGEIQHSMTWIKYIVVDSPSENGSGFSEHKQLCLDTMILAQYCYTAQEKCNRQLRQAIEWAFKGEKKKLESQLQRAKRSLEKGRVVSKLHSVEVNECLRHLNRKKRELIEDIFKCWEYERLVENGNVMLDVCKDKINEANSRQAKISAYKTEYILIGISLFTVLDFFFFVTQFSREAMANPTLDHNDGGPSSFLTIIAEIPADLMFFIGIVAAGLIFITYKKVKG</sequence>
<evidence type="ECO:0000313" key="3">
    <source>
        <dbReference type="Proteomes" id="UP001253545"/>
    </source>
</evidence>
<keyword evidence="1" id="KW-0472">Membrane</keyword>
<organism evidence="2 3">
    <name type="scientific">Glaciecola petra</name>
    <dbReference type="NCBI Taxonomy" id="3075602"/>
    <lineage>
        <taxon>Bacteria</taxon>
        <taxon>Pseudomonadati</taxon>
        <taxon>Pseudomonadota</taxon>
        <taxon>Gammaproteobacteria</taxon>
        <taxon>Alteromonadales</taxon>
        <taxon>Alteromonadaceae</taxon>
        <taxon>Glaciecola</taxon>
    </lineage>
</organism>
<dbReference type="RefSeq" id="WP_311367849.1">
    <property type="nucleotide sequence ID" value="NZ_JAVRHX010000001.1"/>
</dbReference>